<evidence type="ECO:0000313" key="3">
    <source>
        <dbReference type="EMBL" id="AKF04020.1"/>
    </source>
</evidence>
<dbReference type="STRING" id="927083.DB32_001169"/>
<dbReference type="PROSITE" id="PS51819">
    <property type="entry name" value="VOC"/>
    <property type="match status" value="1"/>
</dbReference>
<dbReference type="AlphaFoldDB" id="A0A0F6YHH3"/>
<dbReference type="KEGG" id="samy:DB32_001169"/>
<dbReference type="InterPro" id="IPR029068">
    <property type="entry name" value="Glyas_Bleomycin-R_OHBP_Dase"/>
</dbReference>
<dbReference type="CDD" id="cd07246">
    <property type="entry name" value="VOC_like"/>
    <property type="match status" value="1"/>
</dbReference>
<dbReference type="PANTHER" id="PTHR34109:SF1">
    <property type="entry name" value="VOC DOMAIN-CONTAINING PROTEIN"/>
    <property type="match status" value="1"/>
</dbReference>
<feature type="compositionally biased region" description="Polar residues" evidence="1">
    <location>
        <begin position="1"/>
        <end position="12"/>
    </location>
</feature>
<organism evidence="3 4">
    <name type="scientific">Sandaracinus amylolyticus</name>
    <dbReference type="NCBI Taxonomy" id="927083"/>
    <lineage>
        <taxon>Bacteria</taxon>
        <taxon>Pseudomonadati</taxon>
        <taxon>Myxococcota</taxon>
        <taxon>Polyangia</taxon>
        <taxon>Polyangiales</taxon>
        <taxon>Sandaracinaceae</taxon>
        <taxon>Sandaracinus</taxon>
    </lineage>
</organism>
<dbReference type="EMBL" id="CP011125">
    <property type="protein sequence ID" value="AKF04020.1"/>
    <property type="molecule type" value="Genomic_DNA"/>
</dbReference>
<dbReference type="Pfam" id="PF00903">
    <property type="entry name" value="Glyoxalase"/>
    <property type="match status" value="1"/>
</dbReference>
<evidence type="ECO:0000256" key="1">
    <source>
        <dbReference type="SAM" id="MobiDB-lite"/>
    </source>
</evidence>
<dbReference type="PANTHER" id="PTHR34109">
    <property type="entry name" value="BNAUNNG04460D PROTEIN-RELATED"/>
    <property type="match status" value="1"/>
</dbReference>
<protein>
    <submittedName>
        <fullName evidence="3">Glyoxalase family protein</fullName>
    </submittedName>
</protein>
<accession>A0A0F6YHH3</accession>
<evidence type="ECO:0000259" key="2">
    <source>
        <dbReference type="PROSITE" id="PS51819"/>
    </source>
</evidence>
<dbReference type="InterPro" id="IPR037523">
    <property type="entry name" value="VOC_core"/>
</dbReference>
<dbReference type="Gene3D" id="3.30.720.110">
    <property type="match status" value="1"/>
</dbReference>
<dbReference type="Proteomes" id="UP000034883">
    <property type="component" value="Chromosome"/>
</dbReference>
<dbReference type="SUPFAM" id="SSF54593">
    <property type="entry name" value="Glyoxalase/Bleomycin resistance protein/Dihydroxybiphenyl dioxygenase"/>
    <property type="match status" value="1"/>
</dbReference>
<feature type="domain" description="VOC" evidence="2">
    <location>
        <begin position="26"/>
        <end position="151"/>
    </location>
</feature>
<keyword evidence="4" id="KW-1185">Reference proteome</keyword>
<evidence type="ECO:0000313" key="4">
    <source>
        <dbReference type="Proteomes" id="UP000034883"/>
    </source>
</evidence>
<dbReference type="InterPro" id="IPR004360">
    <property type="entry name" value="Glyas_Fos-R_dOase_dom"/>
</dbReference>
<name>A0A0F6YHH3_9BACT</name>
<proteinExistence type="predicted"/>
<reference evidence="3 4" key="1">
    <citation type="submission" date="2015-03" db="EMBL/GenBank/DDBJ databases">
        <title>Genome assembly of Sandaracinus amylolyticus DSM 53668.</title>
        <authorList>
            <person name="Sharma G."/>
            <person name="Subramanian S."/>
        </authorList>
    </citation>
    <scope>NUCLEOTIDE SEQUENCE [LARGE SCALE GENOMIC DNA]</scope>
    <source>
        <strain evidence="3 4">DSM 53668</strain>
    </source>
</reference>
<dbReference type="Gene3D" id="3.30.720.120">
    <property type="match status" value="1"/>
</dbReference>
<feature type="region of interest" description="Disordered" evidence="1">
    <location>
        <begin position="1"/>
        <end position="20"/>
    </location>
</feature>
<sequence length="176" mass="18932">MARLRSSVSTGGNEMATKAKSAIPEGYHSVTPYLIVKGAAKAIEWYARALGANELYRMDGPGGSIVHAEIQIGDSRVMLADESPEMGATAPGSLGGTPVGLMLYVTDVDAVFARAVKEGAKQERPVADQFYGDRMGSMVDPFGHKWTIGTHVEDVSPEEMEARHREFMAKMGQGKK</sequence>
<gene>
    <name evidence="3" type="ORF">DB32_001169</name>
</gene>